<dbReference type="InterPro" id="IPR018247">
    <property type="entry name" value="EF_Hand_1_Ca_BS"/>
</dbReference>
<dbReference type="Gene3D" id="1.10.238.10">
    <property type="entry name" value="EF-hand"/>
    <property type="match status" value="2"/>
</dbReference>
<dbReference type="Proteomes" id="UP000663873">
    <property type="component" value="Unassembled WGS sequence"/>
</dbReference>
<gene>
    <name evidence="7" type="ORF">HFQ381_LOCUS6720</name>
    <name evidence="8" type="ORF">UJA718_LOCUS9251</name>
</gene>
<comment type="subcellular location">
    <subcellularLocation>
        <location evidence="1">Cytoplasm</location>
    </subcellularLocation>
</comment>
<dbReference type="PROSITE" id="PS00018">
    <property type="entry name" value="EF_HAND_1"/>
    <property type="match status" value="3"/>
</dbReference>
<evidence type="ECO:0000259" key="6">
    <source>
        <dbReference type="PROSITE" id="PS50222"/>
    </source>
</evidence>
<keyword evidence="9" id="KW-1185">Reference proteome</keyword>
<dbReference type="Pfam" id="PF13499">
    <property type="entry name" value="EF-hand_7"/>
    <property type="match status" value="2"/>
</dbReference>
<comment type="caution">
    <text evidence="8">The sequence shown here is derived from an EMBL/GenBank/DDBJ whole genome shotgun (WGS) entry which is preliminary data.</text>
</comment>
<dbReference type="PROSITE" id="PS50222">
    <property type="entry name" value="EF_HAND_2"/>
    <property type="match status" value="3"/>
</dbReference>
<dbReference type="PANTHER" id="PTHR46212:SF9">
    <property type="entry name" value="PROGRAMMED CELL DEATH PROTEIN 6"/>
    <property type="match status" value="1"/>
</dbReference>
<dbReference type="Proteomes" id="UP000663851">
    <property type="component" value="Unassembled WGS sequence"/>
</dbReference>
<proteinExistence type="predicted"/>
<protein>
    <recommendedName>
        <fullName evidence="6">EF-hand domain-containing protein</fullName>
    </recommendedName>
</protein>
<dbReference type="EMBL" id="CAJOBO010000308">
    <property type="protein sequence ID" value="CAF4188991.1"/>
    <property type="molecule type" value="Genomic_DNA"/>
</dbReference>
<keyword evidence="4" id="KW-0677">Repeat</keyword>
<dbReference type="Pfam" id="PF13405">
    <property type="entry name" value="EF-hand_6"/>
    <property type="match status" value="1"/>
</dbReference>
<dbReference type="AlphaFoldDB" id="A0A820EH35"/>
<reference evidence="8" key="1">
    <citation type="submission" date="2021-02" db="EMBL/GenBank/DDBJ databases">
        <authorList>
            <person name="Nowell W R."/>
        </authorList>
    </citation>
    <scope>NUCLEOTIDE SEQUENCE</scope>
</reference>
<evidence type="ECO:0000256" key="3">
    <source>
        <dbReference type="ARBA" id="ARBA00022723"/>
    </source>
</evidence>
<accession>A0A820EH35</accession>
<organism evidence="8 9">
    <name type="scientific">Rotaria socialis</name>
    <dbReference type="NCBI Taxonomy" id="392032"/>
    <lineage>
        <taxon>Eukaryota</taxon>
        <taxon>Metazoa</taxon>
        <taxon>Spiralia</taxon>
        <taxon>Gnathifera</taxon>
        <taxon>Rotifera</taxon>
        <taxon>Eurotatoria</taxon>
        <taxon>Bdelloidea</taxon>
        <taxon>Philodinida</taxon>
        <taxon>Philodinidae</taxon>
        <taxon>Rotaria</taxon>
    </lineage>
</organism>
<dbReference type="GO" id="GO:0048306">
    <property type="term" value="F:calcium-dependent protein binding"/>
    <property type="evidence" value="ECO:0007669"/>
    <property type="project" value="UniProtKB-ARBA"/>
</dbReference>
<keyword evidence="2" id="KW-0963">Cytoplasm</keyword>
<evidence type="ECO:0000313" key="9">
    <source>
        <dbReference type="Proteomes" id="UP000663873"/>
    </source>
</evidence>
<feature type="domain" description="EF-hand" evidence="6">
    <location>
        <begin position="82"/>
        <end position="117"/>
    </location>
</feature>
<dbReference type="InterPro" id="IPR011992">
    <property type="entry name" value="EF-hand-dom_pair"/>
</dbReference>
<name>A0A820EH35_9BILA</name>
<dbReference type="EMBL" id="CAJOBP010001022">
    <property type="protein sequence ID" value="CAF4246193.1"/>
    <property type="molecule type" value="Genomic_DNA"/>
</dbReference>
<evidence type="ECO:0000256" key="4">
    <source>
        <dbReference type="ARBA" id="ARBA00022737"/>
    </source>
</evidence>
<dbReference type="InterPro" id="IPR002048">
    <property type="entry name" value="EF_hand_dom"/>
</dbReference>
<dbReference type="InterPro" id="IPR051426">
    <property type="entry name" value="Peflin/Sorcin_CaBP"/>
</dbReference>
<dbReference type="GO" id="GO:0005737">
    <property type="term" value="C:cytoplasm"/>
    <property type="evidence" value="ECO:0007669"/>
    <property type="project" value="UniProtKB-SubCell"/>
</dbReference>
<evidence type="ECO:0000256" key="2">
    <source>
        <dbReference type="ARBA" id="ARBA00022490"/>
    </source>
</evidence>
<evidence type="ECO:0000313" key="8">
    <source>
        <dbReference type="EMBL" id="CAF4246193.1"/>
    </source>
</evidence>
<evidence type="ECO:0000256" key="5">
    <source>
        <dbReference type="ARBA" id="ARBA00022837"/>
    </source>
</evidence>
<dbReference type="PANTHER" id="PTHR46212">
    <property type="entry name" value="PEFLIN"/>
    <property type="match status" value="1"/>
</dbReference>
<dbReference type="SMART" id="SM00054">
    <property type="entry name" value="EFh"/>
    <property type="match status" value="6"/>
</dbReference>
<evidence type="ECO:0000256" key="1">
    <source>
        <dbReference type="ARBA" id="ARBA00004496"/>
    </source>
</evidence>
<dbReference type="GO" id="GO:0005509">
    <property type="term" value="F:calcium ion binding"/>
    <property type="evidence" value="ECO:0007669"/>
    <property type="project" value="InterPro"/>
</dbReference>
<sequence>MSSGETSDAFLQQVFRKVDADGSGAISSNELQSALSNGTWSPFNPETVRMMIENRAIKLFSGMFDKDNSSTIDFNEFKLLWNYITQWEKIFRSFDEDRSGSIDKNEFRKALMTFGMFDRDGSSTIDFKEFRALWHYVTEWEKCFRRFDLDGSGTIDKHELKIALSSFGYRLSDRFYDLLIKKFDRSGRGTVAFDDFIQACVSIQTLTTAFSQHDHLKTGEITINYEDFLLLAFSLKM</sequence>
<feature type="domain" description="EF-hand" evidence="6">
    <location>
        <begin position="135"/>
        <end position="170"/>
    </location>
</feature>
<feature type="domain" description="EF-hand" evidence="6">
    <location>
        <begin position="6"/>
        <end position="41"/>
    </location>
</feature>
<keyword evidence="3" id="KW-0479">Metal-binding</keyword>
<keyword evidence="5" id="KW-0106">Calcium</keyword>
<evidence type="ECO:0000313" key="7">
    <source>
        <dbReference type="EMBL" id="CAF4188991.1"/>
    </source>
</evidence>
<dbReference type="SUPFAM" id="SSF47473">
    <property type="entry name" value="EF-hand"/>
    <property type="match status" value="2"/>
</dbReference>